<protein>
    <submittedName>
        <fullName evidence="3">Thioredoxin</fullName>
    </submittedName>
</protein>
<reference evidence="3 4" key="1">
    <citation type="submission" date="2016-10" db="EMBL/GenBank/DDBJ databases">
        <authorList>
            <person name="Varghese N."/>
            <person name="Submissions S."/>
        </authorList>
    </citation>
    <scope>NUCLEOTIDE SEQUENCE [LARGE SCALE GENOMIC DNA]</scope>
    <source>
        <strain evidence="3 4">DSM 9169</strain>
    </source>
</reference>
<evidence type="ECO:0000256" key="1">
    <source>
        <dbReference type="SAM" id="MobiDB-lite"/>
    </source>
</evidence>
<keyword evidence="2" id="KW-0812">Transmembrane</keyword>
<keyword evidence="4" id="KW-1185">Reference proteome</keyword>
<dbReference type="Gene3D" id="3.40.30.10">
    <property type="entry name" value="Glutaredoxin"/>
    <property type="match status" value="1"/>
</dbReference>
<dbReference type="InterPro" id="IPR036249">
    <property type="entry name" value="Thioredoxin-like_sf"/>
</dbReference>
<proteinExistence type="predicted"/>
<sequence length="268" mass="29004">MAKSESSRDTRTKAREMREAQLKSEKRTRVIIIGVVVLIVVAVVAAVAAVMLTYRPKGSALPDEEAAALLGPYADSSPVVYSHNGIEDPDPNLPTLTIYFDYSCHVCAQVDTAGGEEIVQAATDGKFNIAYQPVTTVGMDYAKPATTASLIVAQKDPEHWVAFHHALMGFFNEQWTSGDTRVVKSMDQSIDKVAELARSVGVPDEVVSTFDANAVQTYLANSTKVWGEKKFAGRGDSYGTPEYVKDGTKVIPFTLENFASDIISGMAD</sequence>
<evidence type="ECO:0000313" key="4">
    <source>
        <dbReference type="Proteomes" id="UP000198976"/>
    </source>
</evidence>
<dbReference type="EMBL" id="LT629792">
    <property type="protein sequence ID" value="SDU03432.1"/>
    <property type="molecule type" value="Genomic_DNA"/>
</dbReference>
<keyword evidence="2" id="KW-1133">Transmembrane helix</keyword>
<keyword evidence="2" id="KW-0472">Membrane</keyword>
<organism evidence="3 4">
    <name type="scientific">Schaalia radingae</name>
    <dbReference type="NCBI Taxonomy" id="131110"/>
    <lineage>
        <taxon>Bacteria</taxon>
        <taxon>Bacillati</taxon>
        <taxon>Actinomycetota</taxon>
        <taxon>Actinomycetes</taxon>
        <taxon>Actinomycetales</taxon>
        <taxon>Actinomycetaceae</taxon>
        <taxon>Schaalia</taxon>
    </lineage>
</organism>
<dbReference type="RefSeq" id="WP_092648834.1">
    <property type="nucleotide sequence ID" value="NZ_LT629792.1"/>
</dbReference>
<evidence type="ECO:0000313" key="3">
    <source>
        <dbReference type="EMBL" id="SDU03432.1"/>
    </source>
</evidence>
<gene>
    <name evidence="3" type="ORF">SAMN04489714_1755</name>
</gene>
<accession>A0ABY0VAG7</accession>
<name>A0ABY0VAG7_9ACTO</name>
<evidence type="ECO:0000256" key="2">
    <source>
        <dbReference type="SAM" id="Phobius"/>
    </source>
</evidence>
<dbReference type="SUPFAM" id="SSF52833">
    <property type="entry name" value="Thioredoxin-like"/>
    <property type="match status" value="1"/>
</dbReference>
<feature type="transmembrane region" description="Helical" evidence="2">
    <location>
        <begin position="30"/>
        <end position="54"/>
    </location>
</feature>
<feature type="region of interest" description="Disordered" evidence="1">
    <location>
        <begin position="1"/>
        <end position="20"/>
    </location>
</feature>
<dbReference type="Proteomes" id="UP000198976">
    <property type="component" value="Chromosome I"/>
</dbReference>